<dbReference type="Pfam" id="PF00701">
    <property type="entry name" value="DHDPS"/>
    <property type="match status" value="1"/>
</dbReference>
<dbReference type="PROSITE" id="PS00666">
    <property type="entry name" value="DHDPS_2"/>
    <property type="match status" value="1"/>
</dbReference>
<dbReference type="InterPro" id="IPR013785">
    <property type="entry name" value="Aldolase_TIM"/>
</dbReference>
<sequence length="309" mass="32902">MELFEGIITPVITPFRRDAQQSVNEQALTAQINWLIDHGVKGIFVLGSNGEFHVLDHDEKVAVTRCAVKAAAGRVPVYAGAGACSTKEAIQLARDMEAAGADALSVINPWFLQPSREDLYEHFKAVSESTSLPVILYNIPKATGGTLSPDLVDRLADLPGIAAIKDSSGDPALLEAYADIARRKDFRLLVGSDSKISLAYGLGASGAVAGTSNLIPDILTGLDRALRAGDQDEAERLQAAIEPLRAVLPLGTVPSVLKKAVELNGSCEAGPARKPVRELRPEDIRRVETMVNGYRQRAARASGESKTAA</sequence>
<proteinExistence type="inferred from homology"/>
<accession>A0A140DYV1</accession>
<gene>
    <name evidence="7" type="ORF">AALO17_26940</name>
</gene>
<feature type="active site" description="Proton donor/acceptor" evidence="5">
    <location>
        <position position="137"/>
    </location>
</feature>
<dbReference type="EMBL" id="CP011391">
    <property type="protein sequence ID" value="AMK55828.1"/>
    <property type="molecule type" value="Genomic_DNA"/>
</dbReference>
<reference evidence="7 8" key="1">
    <citation type="journal article" date="2016" name="Gut Pathog.">
        <title>Whole genome sequencing of "Faecalibaculum rodentium" ALO17, isolated from C57BL/6J laboratory mouse feces.</title>
        <authorList>
            <person name="Lim S."/>
            <person name="Chang D.H."/>
            <person name="Ahn S."/>
            <person name="Kim B.C."/>
        </authorList>
    </citation>
    <scope>NUCLEOTIDE SEQUENCE [LARGE SCALE GENOMIC DNA]</scope>
    <source>
        <strain evidence="7 8">Alo17</strain>
    </source>
</reference>
<evidence type="ECO:0000256" key="4">
    <source>
        <dbReference type="PIRNR" id="PIRNR001365"/>
    </source>
</evidence>
<feature type="active site" description="Schiff-base intermediate with substrate" evidence="5">
    <location>
        <position position="165"/>
    </location>
</feature>
<evidence type="ECO:0000313" key="8">
    <source>
        <dbReference type="Proteomes" id="UP000069771"/>
    </source>
</evidence>
<dbReference type="PIRSF" id="PIRSF001365">
    <property type="entry name" value="DHDPS"/>
    <property type="match status" value="1"/>
</dbReference>
<evidence type="ECO:0000256" key="6">
    <source>
        <dbReference type="PIRSR" id="PIRSR001365-2"/>
    </source>
</evidence>
<dbReference type="InterPro" id="IPR002220">
    <property type="entry name" value="DapA-like"/>
</dbReference>
<dbReference type="OrthoDB" id="9782828at2"/>
<dbReference type="GO" id="GO:0044281">
    <property type="term" value="P:small molecule metabolic process"/>
    <property type="evidence" value="ECO:0007669"/>
    <property type="project" value="UniProtKB-ARBA"/>
</dbReference>
<dbReference type="EC" id="4.3.3.7" evidence="7"/>
<dbReference type="GeneID" id="78479166"/>
<protein>
    <submittedName>
        <fullName evidence="7">Dihydrodipicolinate synthase</fullName>
        <ecNumber evidence="7">4.3.3.7</ecNumber>
    </submittedName>
</protein>
<dbReference type="RefSeq" id="WP_067559845.1">
    <property type="nucleotide sequence ID" value="NZ_CAMTBT010000007.1"/>
</dbReference>
<dbReference type="SUPFAM" id="SSF51569">
    <property type="entry name" value="Aldolase"/>
    <property type="match status" value="1"/>
</dbReference>
<dbReference type="CDD" id="cd00408">
    <property type="entry name" value="DHDPS-like"/>
    <property type="match status" value="1"/>
</dbReference>
<dbReference type="SMART" id="SM01130">
    <property type="entry name" value="DHDPS"/>
    <property type="match status" value="1"/>
</dbReference>
<dbReference type="KEGG" id="fro:AALO17_26940"/>
<name>A0A140DYV1_9FIRM</name>
<evidence type="ECO:0000313" key="7">
    <source>
        <dbReference type="EMBL" id="AMK55828.1"/>
    </source>
</evidence>
<dbReference type="Gene3D" id="3.20.20.70">
    <property type="entry name" value="Aldolase class I"/>
    <property type="match status" value="1"/>
</dbReference>
<dbReference type="GO" id="GO:0008840">
    <property type="term" value="F:4-hydroxy-tetrahydrodipicolinate synthase activity"/>
    <property type="evidence" value="ECO:0007669"/>
    <property type="project" value="UniProtKB-EC"/>
</dbReference>
<dbReference type="InterPro" id="IPR020625">
    <property type="entry name" value="Schiff_base-form_aldolases_AS"/>
</dbReference>
<organism evidence="7 8">
    <name type="scientific">Faecalibaculum rodentium</name>
    <dbReference type="NCBI Taxonomy" id="1702221"/>
    <lineage>
        <taxon>Bacteria</taxon>
        <taxon>Bacillati</taxon>
        <taxon>Bacillota</taxon>
        <taxon>Erysipelotrichia</taxon>
        <taxon>Erysipelotrichales</taxon>
        <taxon>Erysipelotrichaceae</taxon>
        <taxon>Faecalibaculum</taxon>
    </lineage>
</organism>
<evidence type="ECO:0000256" key="2">
    <source>
        <dbReference type="ARBA" id="ARBA00023239"/>
    </source>
</evidence>
<dbReference type="PATRIC" id="fig|1702221.3.peg.2624"/>
<dbReference type="Proteomes" id="UP000069771">
    <property type="component" value="Chromosome"/>
</dbReference>
<evidence type="ECO:0000256" key="3">
    <source>
        <dbReference type="ARBA" id="ARBA00023270"/>
    </source>
</evidence>
<dbReference type="AlphaFoldDB" id="A0A140DYV1"/>
<keyword evidence="3" id="KW-0704">Schiff base</keyword>
<dbReference type="PRINTS" id="PR00146">
    <property type="entry name" value="DHPICSNTHASE"/>
</dbReference>
<comment type="similarity">
    <text evidence="1 4">Belongs to the DapA family.</text>
</comment>
<dbReference type="PANTHER" id="PTHR12128:SF66">
    <property type="entry name" value="4-HYDROXY-2-OXOGLUTARATE ALDOLASE, MITOCHONDRIAL"/>
    <property type="match status" value="1"/>
</dbReference>
<feature type="binding site" evidence="6">
    <location>
        <position position="208"/>
    </location>
    <ligand>
        <name>pyruvate</name>
        <dbReference type="ChEBI" id="CHEBI:15361"/>
    </ligand>
</feature>
<evidence type="ECO:0000256" key="1">
    <source>
        <dbReference type="ARBA" id="ARBA00007592"/>
    </source>
</evidence>
<evidence type="ECO:0000256" key="5">
    <source>
        <dbReference type="PIRSR" id="PIRSR001365-1"/>
    </source>
</evidence>
<dbReference type="STRING" id="1702221.AALO17_26940"/>
<keyword evidence="2 4" id="KW-0456">Lyase</keyword>
<dbReference type="PANTHER" id="PTHR12128">
    <property type="entry name" value="DIHYDRODIPICOLINATE SYNTHASE"/>
    <property type="match status" value="1"/>
</dbReference>
<keyword evidence="8" id="KW-1185">Reference proteome</keyword>